<dbReference type="InterPro" id="IPR023631">
    <property type="entry name" value="Amidase_dom"/>
</dbReference>
<dbReference type="EMBL" id="RJVQ01000001">
    <property type="protein sequence ID" value="RQW64723.1"/>
    <property type="molecule type" value="Genomic_DNA"/>
</dbReference>
<evidence type="ECO:0000259" key="2">
    <source>
        <dbReference type="Pfam" id="PF01425"/>
    </source>
</evidence>
<feature type="signal peptide" evidence="1">
    <location>
        <begin position="1"/>
        <end position="22"/>
    </location>
</feature>
<evidence type="ECO:0000313" key="3">
    <source>
        <dbReference type="EMBL" id="RQW64723.1"/>
    </source>
</evidence>
<dbReference type="Pfam" id="PF01425">
    <property type="entry name" value="Amidase"/>
    <property type="match status" value="1"/>
</dbReference>
<dbReference type="InterPro" id="IPR036928">
    <property type="entry name" value="AS_sf"/>
</dbReference>
<dbReference type="PROSITE" id="PS00571">
    <property type="entry name" value="AMIDASES"/>
    <property type="match status" value="1"/>
</dbReference>
<dbReference type="SUPFAM" id="SSF75304">
    <property type="entry name" value="Amidase signature (AS) enzymes"/>
    <property type="match status" value="1"/>
</dbReference>
<evidence type="ECO:0000256" key="1">
    <source>
        <dbReference type="SAM" id="SignalP"/>
    </source>
</evidence>
<name>A0A3N9TLG7_9VIBR</name>
<organism evidence="3 4">
    <name type="scientific">Vibrio viridaestus</name>
    <dbReference type="NCBI Taxonomy" id="2487322"/>
    <lineage>
        <taxon>Bacteria</taxon>
        <taxon>Pseudomonadati</taxon>
        <taxon>Pseudomonadota</taxon>
        <taxon>Gammaproteobacteria</taxon>
        <taxon>Vibrionales</taxon>
        <taxon>Vibrionaceae</taxon>
        <taxon>Vibrio</taxon>
    </lineage>
</organism>
<keyword evidence="4" id="KW-1185">Reference proteome</keyword>
<comment type="caution">
    <text evidence="3">The sequence shown here is derived from an EMBL/GenBank/DDBJ whole genome shotgun (WGS) entry which is preliminary data.</text>
</comment>
<evidence type="ECO:0000313" key="4">
    <source>
        <dbReference type="Proteomes" id="UP000281112"/>
    </source>
</evidence>
<dbReference type="OrthoDB" id="8872210at2"/>
<sequence>MYHKKLKLSLCIASVLSAPTMAAQQQTTFELNETTIQKISQAVITQKVSCTDIVKSYIDRINQYDKSGKLPINSIIQVNPKALDAAKNIDYMVKNGSNPGSLTCAPLIIKDNIDVKGLATTAGSKALAKNIAKDDATQVERLRDHGAIILAKSNLAEFAWTPDYSESSLGGLTRNPYDVTRTTGGSSGGTAASVAANFGVAGLGTDTGASIRGPSGLQNLVGLRPTLGASSRDGVIPIWMTRDTAGPMARNVTDAALLFEATSGFDYKDSVTDKARFVPQFKAKTALNKHALNGMRVGVLRQMVTPESTDPEVLKRFEQALESMKKQGAILVDIKIPDLDTKANLPWPNRMKYDFNAYLTGQGKASPIKDFNQLVDSGLYVKEVKPFLEHEANITEQERVENDKLDKISTSELQKTLVGEMNNQFVSVVVYPTWTQPPRKLKGLSGDGGNNNSMIAHAGLPAITVPMGFTHGNLPSSLQIAGRPFSESTIVGAAYSFEQTTHFRKPPTSIPPAKLDKS</sequence>
<reference evidence="3 4" key="1">
    <citation type="submission" date="2018-11" db="EMBL/GenBank/DDBJ databases">
        <title>Vibrio LJC006 sp. nov., isolated from seawater during the bloom of the enteromorpha.</title>
        <authorList>
            <person name="Liang J."/>
        </authorList>
    </citation>
    <scope>NUCLEOTIDE SEQUENCE [LARGE SCALE GENOMIC DNA]</scope>
    <source>
        <strain evidence="3 4">LJC006</strain>
    </source>
</reference>
<feature type="chain" id="PRO_5017921758" evidence="1">
    <location>
        <begin position="23"/>
        <end position="518"/>
    </location>
</feature>
<dbReference type="Gene3D" id="3.90.1300.10">
    <property type="entry name" value="Amidase signature (AS) domain"/>
    <property type="match status" value="1"/>
</dbReference>
<dbReference type="RefSeq" id="WP_124935374.1">
    <property type="nucleotide sequence ID" value="NZ_RJVQ01000001.1"/>
</dbReference>
<dbReference type="Proteomes" id="UP000281112">
    <property type="component" value="Unassembled WGS sequence"/>
</dbReference>
<gene>
    <name evidence="3" type="ORF">EES38_01365</name>
</gene>
<dbReference type="InterPro" id="IPR020556">
    <property type="entry name" value="Amidase_CS"/>
</dbReference>
<dbReference type="PANTHER" id="PTHR42678:SF34">
    <property type="entry name" value="OS04G0183300 PROTEIN"/>
    <property type="match status" value="1"/>
</dbReference>
<dbReference type="PANTHER" id="PTHR42678">
    <property type="entry name" value="AMIDASE"/>
    <property type="match status" value="1"/>
</dbReference>
<accession>A0A3N9TLG7</accession>
<protein>
    <submittedName>
        <fullName evidence="3">Amidase</fullName>
    </submittedName>
</protein>
<proteinExistence type="predicted"/>
<feature type="domain" description="Amidase" evidence="2">
    <location>
        <begin position="52"/>
        <end position="490"/>
    </location>
</feature>
<keyword evidence="1" id="KW-0732">Signal</keyword>
<dbReference type="AlphaFoldDB" id="A0A3N9TLG7"/>